<sequence>MDGGTPQDSTQSPSVTKPNMEGVSTSGGIDLGQDVLGSLTTEQDLLALSTEALISSVSVDSGQLQTDPMTQLSAEQVSSILGEQTQTVADLPDASSLDPTVVNQQADLVQVTQQGTVQQPLLVQSASAQPVVAQSIGQLTVSQALQTVSAVGMGGNTVMLAPASSMTMTAQSTQQPVRTVQAVLKRPASSTGPPVITKVIITKTASGHAIATTTVVTTATTQQQVVTQATLQSPTKVLPASPIIMAPGTPVKAQPPPNKVPISPLKTPTKVTVVPVSITSPPKRIAPAPVVATTGAVSGGGPVVVTLSKVLPGTTTHIMSPTKLAIRPATMVTTAKPAGTPVQMQQPVQSIRLATPPNVQQIHVPGSKFQYVRLVTTTTAAPSLTSNPSVMSKPNMVTAGQVNRTVTIAPATTSTVAVQPKQVIQTIQMKPANIPIAPAPIQSKPLTGQVPVSVAMPQQRIIMPATSFQQIRPNQLTSVPNISQLPPGTFLVSNQGANQQGGGVQTAYAVVPAQYVQQVSQQPSTTTSYVPITTNNFQATTATQPRQQVNGTLNTEQVGTRPRKPCNCTKSQCLKLYCDCFANGEFCNNCNCNNCFNNLEHEAERAKSIKACLERNPYAFHPKIGKGKEGEGDRRHNKGCNCKRSGCLKNYCECYEAKIMCSSICKCVGCKNFEESPERKTLMHLADAAEVRVQQQTAAKTKLSSQIQDIPARPPAVNTAGERLPFSFVTRDVAEATCSCLLAQAEEAEKANCSPAMMERMVLEEFGRCLLQIIHSAGKTRGQSPNNQ</sequence>
<evidence type="ECO:0000256" key="3">
    <source>
        <dbReference type="ARBA" id="ARBA00023242"/>
    </source>
</evidence>
<dbReference type="SMART" id="SM01114">
    <property type="entry name" value="CXC"/>
    <property type="match status" value="2"/>
</dbReference>
<dbReference type="PANTHER" id="PTHR12446">
    <property type="entry name" value="TESMIN/TSO1-RELATED"/>
    <property type="match status" value="1"/>
</dbReference>
<feature type="region of interest" description="Disordered" evidence="4">
    <location>
        <begin position="1"/>
        <end position="29"/>
    </location>
</feature>
<keyword evidence="3" id="KW-0539">Nucleus</keyword>
<dbReference type="OrthoDB" id="6283463at2759"/>
<dbReference type="Proteomes" id="UP000838412">
    <property type="component" value="Chromosome 15"/>
</dbReference>
<protein>
    <submittedName>
        <fullName evidence="6">LIN54 protein</fullName>
    </submittedName>
</protein>
<organism evidence="6 7">
    <name type="scientific">Branchiostoma lanceolatum</name>
    <name type="common">Common lancelet</name>
    <name type="synonym">Amphioxus lanceolatum</name>
    <dbReference type="NCBI Taxonomy" id="7740"/>
    <lineage>
        <taxon>Eukaryota</taxon>
        <taxon>Metazoa</taxon>
        <taxon>Chordata</taxon>
        <taxon>Cephalochordata</taxon>
        <taxon>Leptocardii</taxon>
        <taxon>Amphioxiformes</taxon>
        <taxon>Branchiostomatidae</taxon>
        <taxon>Branchiostoma</taxon>
    </lineage>
</organism>
<evidence type="ECO:0000256" key="4">
    <source>
        <dbReference type="SAM" id="MobiDB-lite"/>
    </source>
</evidence>
<accession>A0A8J9Z2Q5</accession>
<dbReference type="PANTHER" id="PTHR12446:SF34">
    <property type="entry name" value="PROTEIN LIN-54 HOMOLOG"/>
    <property type="match status" value="1"/>
</dbReference>
<dbReference type="AlphaFoldDB" id="A0A8J9Z2Q5"/>
<evidence type="ECO:0000256" key="2">
    <source>
        <dbReference type="ARBA" id="ARBA00007267"/>
    </source>
</evidence>
<feature type="compositionally biased region" description="Polar residues" evidence="4">
    <location>
        <begin position="1"/>
        <end position="27"/>
    </location>
</feature>
<evidence type="ECO:0000259" key="5">
    <source>
        <dbReference type="PROSITE" id="PS51634"/>
    </source>
</evidence>
<dbReference type="InterPro" id="IPR028307">
    <property type="entry name" value="Lin-54_fam"/>
</dbReference>
<evidence type="ECO:0000313" key="7">
    <source>
        <dbReference type="Proteomes" id="UP000838412"/>
    </source>
</evidence>
<reference evidence="6" key="1">
    <citation type="submission" date="2022-01" db="EMBL/GenBank/DDBJ databases">
        <authorList>
            <person name="Braso-Vives M."/>
        </authorList>
    </citation>
    <scope>NUCLEOTIDE SEQUENCE</scope>
</reference>
<name>A0A8J9Z2Q5_BRALA</name>
<proteinExistence type="inferred from homology"/>
<dbReference type="PROSITE" id="PS51634">
    <property type="entry name" value="CRC"/>
    <property type="match status" value="1"/>
</dbReference>
<dbReference type="GO" id="GO:0006355">
    <property type="term" value="P:regulation of DNA-templated transcription"/>
    <property type="evidence" value="ECO:0007669"/>
    <property type="project" value="TreeGrafter"/>
</dbReference>
<feature type="domain" description="CRC" evidence="5">
    <location>
        <begin position="562"/>
        <end position="675"/>
    </location>
</feature>
<evidence type="ECO:0000256" key="1">
    <source>
        <dbReference type="ARBA" id="ARBA00004123"/>
    </source>
</evidence>
<dbReference type="Pfam" id="PF03638">
    <property type="entry name" value="TCR"/>
    <property type="match status" value="2"/>
</dbReference>
<comment type="subcellular location">
    <subcellularLocation>
        <location evidence="1">Nucleus</location>
    </subcellularLocation>
</comment>
<comment type="similarity">
    <text evidence="2">Belongs to the lin-54 family.</text>
</comment>
<keyword evidence="7" id="KW-1185">Reference proteome</keyword>
<dbReference type="EMBL" id="OV696700">
    <property type="protein sequence ID" value="CAH1246556.1"/>
    <property type="molecule type" value="Genomic_DNA"/>
</dbReference>
<dbReference type="InterPro" id="IPR005172">
    <property type="entry name" value="CRC"/>
</dbReference>
<dbReference type="GO" id="GO:0005634">
    <property type="term" value="C:nucleus"/>
    <property type="evidence" value="ECO:0007669"/>
    <property type="project" value="UniProtKB-SubCell"/>
</dbReference>
<evidence type="ECO:0000313" key="6">
    <source>
        <dbReference type="EMBL" id="CAH1246556.1"/>
    </source>
</evidence>
<gene>
    <name evidence="6" type="primary">LIN54</name>
    <name evidence="6" type="ORF">BLAG_LOCUS8545</name>
</gene>
<dbReference type="InterPro" id="IPR033467">
    <property type="entry name" value="Tesmin/TSO1-like_CXC"/>
</dbReference>